<accession>A0AAV9W9H8</accession>
<protein>
    <recommendedName>
        <fullName evidence="4">TF-B3 domain-containing protein</fullName>
    </recommendedName>
</protein>
<evidence type="ECO:0008006" key="4">
    <source>
        <dbReference type="Google" id="ProtNLM"/>
    </source>
</evidence>
<dbReference type="AlphaFoldDB" id="A0AAV9W9H8"/>
<gene>
    <name evidence="2" type="ORF">TWF481_008710</name>
</gene>
<evidence type="ECO:0000313" key="3">
    <source>
        <dbReference type="Proteomes" id="UP001370758"/>
    </source>
</evidence>
<evidence type="ECO:0000256" key="1">
    <source>
        <dbReference type="SAM" id="MobiDB-lite"/>
    </source>
</evidence>
<feature type="compositionally biased region" description="Polar residues" evidence="1">
    <location>
        <begin position="30"/>
        <end position="52"/>
    </location>
</feature>
<evidence type="ECO:0000313" key="2">
    <source>
        <dbReference type="EMBL" id="KAK6503706.1"/>
    </source>
</evidence>
<comment type="caution">
    <text evidence="2">The sequence shown here is derived from an EMBL/GenBank/DDBJ whole genome shotgun (WGS) entry which is preliminary data.</text>
</comment>
<keyword evidence="3" id="KW-1185">Reference proteome</keyword>
<sequence length="281" mass="31704">MTNAPTHESGLGGDPMPMLTTFVDPALRRSFNTPNPQIQHPVQAPDPNNESHNNVDDDSPQGSHQCSSHQGNSNQGNNHQGNNHQGSLDGACDSELDTEDSQEYNDSDDPDDHVPTGLVYGRRIKLTQYAQIPNLEYPTKISIHGAQDGRCWFDRIIRPTISATKEARISICLDPTFAVIERLLQQFREGYVKTAVGVPSEQQCRKMFLLKYKNYKFTRIRSDGFNVWGKWVVKGRFRKEKAGGYVVWKKGQDLDLVEFDDTSSGAPRLVRRLGKLLKYRS</sequence>
<name>A0AAV9W9H8_9PEZI</name>
<dbReference type="EMBL" id="JAVHJL010000005">
    <property type="protein sequence ID" value="KAK6503706.1"/>
    <property type="molecule type" value="Genomic_DNA"/>
</dbReference>
<reference evidence="2 3" key="1">
    <citation type="submission" date="2023-08" db="EMBL/GenBank/DDBJ databases">
        <authorList>
            <person name="Palmer J.M."/>
        </authorList>
    </citation>
    <scope>NUCLEOTIDE SEQUENCE [LARGE SCALE GENOMIC DNA]</scope>
    <source>
        <strain evidence="2 3">TWF481</strain>
    </source>
</reference>
<feature type="compositionally biased region" description="Low complexity" evidence="1">
    <location>
        <begin position="61"/>
        <end position="87"/>
    </location>
</feature>
<feature type="compositionally biased region" description="Acidic residues" evidence="1">
    <location>
        <begin position="92"/>
        <end position="111"/>
    </location>
</feature>
<proteinExistence type="predicted"/>
<organism evidence="2 3">
    <name type="scientific">Arthrobotrys musiformis</name>
    <dbReference type="NCBI Taxonomy" id="47236"/>
    <lineage>
        <taxon>Eukaryota</taxon>
        <taxon>Fungi</taxon>
        <taxon>Dikarya</taxon>
        <taxon>Ascomycota</taxon>
        <taxon>Pezizomycotina</taxon>
        <taxon>Orbiliomycetes</taxon>
        <taxon>Orbiliales</taxon>
        <taxon>Orbiliaceae</taxon>
        <taxon>Arthrobotrys</taxon>
    </lineage>
</organism>
<dbReference type="Proteomes" id="UP001370758">
    <property type="component" value="Unassembled WGS sequence"/>
</dbReference>
<feature type="region of interest" description="Disordered" evidence="1">
    <location>
        <begin position="1"/>
        <end position="117"/>
    </location>
</feature>